<feature type="region of interest" description="Disordered" evidence="1">
    <location>
        <begin position="1"/>
        <end position="36"/>
    </location>
</feature>
<reference evidence="2 3" key="1">
    <citation type="journal article" date="2017" name="Nature">
        <title>The Apostasia genome and the evolution of orchids.</title>
        <authorList>
            <person name="Zhang G.Q."/>
            <person name="Liu K.W."/>
            <person name="Li Z."/>
            <person name="Lohaus R."/>
            <person name="Hsiao Y.Y."/>
            <person name="Niu S.C."/>
            <person name="Wang J.Y."/>
            <person name="Lin Y.C."/>
            <person name="Xu Q."/>
            <person name="Chen L.J."/>
            <person name="Yoshida K."/>
            <person name="Fujiwara S."/>
            <person name="Wang Z.W."/>
            <person name="Zhang Y.Q."/>
            <person name="Mitsuda N."/>
            <person name="Wang M."/>
            <person name="Liu G.H."/>
            <person name="Pecoraro L."/>
            <person name="Huang H.X."/>
            <person name="Xiao X.J."/>
            <person name="Lin M."/>
            <person name="Wu X.Y."/>
            <person name="Wu W.L."/>
            <person name="Chen Y.Y."/>
            <person name="Chang S.B."/>
            <person name="Sakamoto S."/>
            <person name="Ohme-Takagi M."/>
            <person name="Yagi M."/>
            <person name="Zeng S.J."/>
            <person name="Shen C.Y."/>
            <person name="Yeh C.M."/>
            <person name="Luo Y.B."/>
            <person name="Tsai W.C."/>
            <person name="Van de Peer Y."/>
            <person name="Liu Z.J."/>
        </authorList>
    </citation>
    <scope>NUCLEOTIDE SEQUENCE [LARGE SCALE GENOMIC DNA]</scope>
    <source>
        <strain evidence="3">cv. Shenzhen</strain>
        <tissue evidence="2">Stem</tissue>
    </source>
</reference>
<proteinExistence type="predicted"/>
<gene>
    <name evidence="2" type="ORF">AXF42_Ash000300</name>
</gene>
<evidence type="ECO:0000256" key="1">
    <source>
        <dbReference type="SAM" id="MobiDB-lite"/>
    </source>
</evidence>
<organism evidence="2 3">
    <name type="scientific">Apostasia shenzhenica</name>
    <dbReference type="NCBI Taxonomy" id="1088818"/>
    <lineage>
        <taxon>Eukaryota</taxon>
        <taxon>Viridiplantae</taxon>
        <taxon>Streptophyta</taxon>
        <taxon>Embryophyta</taxon>
        <taxon>Tracheophyta</taxon>
        <taxon>Spermatophyta</taxon>
        <taxon>Magnoliopsida</taxon>
        <taxon>Liliopsida</taxon>
        <taxon>Asparagales</taxon>
        <taxon>Orchidaceae</taxon>
        <taxon>Apostasioideae</taxon>
        <taxon>Apostasia</taxon>
    </lineage>
</organism>
<evidence type="ECO:0000313" key="3">
    <source>
        <dbReference type="Proteomes" id="UP000236161"/>
    </source>
</evidence>
<keyword evidence="3" id="KW-1185">Reference proteome</keyword>
<protein>
    <submittedName>
        <fullName evidence="2">Uncharacterized protein</fullName>
    </submittedName>
</protein>
<accession>A0A2I0AG05</accession>
<dbReference type="EMBL" id="KZ451982">
    <property type="protein sequence ID" value="PKA54467.1"/>
    <property type="molecule type" value="Genomic_DNA"/>
</dbReference>
<dbReference type="Proteomes" id="UP000236161">
    <property type="component" value="Unassembled WGS sequence"/>
</dbReference>
<feature type="compositionally biased region" description="Polar residues" evidence="1">
    <location>
        <begin position="1"/>
        <end position="12"/>
    </location>
</feature>
<sequence>MTNSYGGIQQKRNPPLLTRKSDKTDPNSAKTKPVRCRNCEPDKRELDNLNCKQLELQRSGKKKKIGTMITHDKLNTEFSTKEEQA</sequence>
<evidence type="ECO:0000313" key="2">
    <source>
        <dbReference type="EMBL" id="PKA54467.1"/>
    </source>
</evidence>
<name>A0A2I0AG05_9ASPA</name>
<dbReference type="AlphaFoldDB" id="A0A2I0AG05"/>